<dbReference type="Gene3D" id="1.10.3810.10">
    <property type="entry name" value="Biosynthetic peptidoglycan transglycosylase-like"/>
    <property type="match status" value="1"/>
</dbReference>
<dbReference type="InterPro" id="IPR050396">
    <property type="entry name" value="Glycosyltr_51/Transpeptidase"/>
</dbReference>
<dbReference type="GO" id="GO:0008658">
    <property type="term" value="F:penicillin binding"/>
    <property type="evidence" value="ECO:0007669"/>
    <property type="project" value="InterPro"/>
</dbReference>
<keyword evidence="12 18" id="KW-0472">Membrane</keyword>
<keyword evidence="11" id="KW-0573">Peptidoglycan synthesis</keyword>
<dbReference type="Proteomes" id="UP000526033">
    <property type="component" value="Unassembled WGS sequence"/>
</dbReference>
<evidence type="ECO:0000256" key="12">
    <source>
        <dbReference type="ARBA" id="ARBA00023136"/>
    </source>
</evidence>
<comment type="caution">
    <text evidence="21">The sequence shown here is derived from an EMBL/GenBank/DDBJ whole genome shotgun (WGS) entry which is preliminary data.</text>
</comment>
<evidence type="ECO:0000256" key="14">
    <source>
        <dbReference type="ARBA" id="ARBA00023316"/>
    </source>
</evidence>
<evidence type="ECO:0000256" key="3">
    <source>
        <dbReference type="ARBA" id="ARBA00007739"/>
    </source>
</evidence>
<gene>
    <name evidence="21" type="ORF">GYA27_00545</name>
</gene>
<evidence type="ECO:0000256" key="6">
    <source>
        <dbReference type="ARBA" id="ARBA00022670"/>
    </source>
</evidence>
<reference evidence="21 22" key="1">
    <citation type="journal article" date="2020" name="Biotechnol. Biofuels">
        <title>New insights from the biogas microbiome by comprehensive genome-resolved metagenomics of nearly 1600 species originating from multiple anaerobic digesters.</title>
        <authorList>
            <person name="Campanaro S."/>
            <person name="Treu L."/>
            <person name="Rodriguez-R L.M."/>
            <person name="Kovalovszki A."/>
            <person name="Ziels R.M."/>
            <person name="Maus I."/>
            <person name="Zhu X."/>
            <person name="Kougias P.G."/>
            <person name="Basile A."/>
            <person name="Luo G."/>
            <person name="Schluter A."/>
            <person name="Konstantinidis K.T."/>
            <person name="Angelidaki I."/>
        </authorList>
    </citation>
    <scope>NUCLEOTIDE SEQUENCE [LARGE SCALE GENOMIC DNA]</scope>
    <source>
        <strain evidence="21">AS27yjCOA_165</strain>
    </source>
</reference>
<keyword evidence="6" id="KW-0645">Protease</keyword>
<dbReference type="GO" id="GO:0071555">
    <property type="term" value="P:cell wall organization"/>
    <property type="evidence" value="ECO:0007669"/>
    <property type="project" value="UniProtKB-KW"/>
</dbReference>
<keyword evidence="13" id="KW-0511">Multifunctional enzyme</keyword>
<evidence type="ECO:0000256" key="10">
    <source>
        <dbReference type="ARBA" id="ARBA00022960"/>
    </source>
</evidence>
<keyword evidence="5" id="KW-0121">Carboxypeptidase</keyword>
<dbReference type="PANTHER" id="PTHR32282">
    <property type="entry name" value="BINDING PROTEIN TRANSPEPTIDASE, PUTATIVE-RELATED"/>
    <property type="match status" value="1"/>
</dbReference>
<comment type="catalytic activity">
    <reaction evidence="16">
        <text>[GlcNAc-(1-&gt;4)-Mur2Ac(oyl-L-Ala-gamma-D-Glu-L-Lys-D-Ala-D-Ala)](n)-di-trans,octa-cis-undecaprenyl diphosphate + beta-D-GlcNAc-(1-&gt;4)-Mur2Ac(oyl-L-Ala-gamma-D-Glu-L-Lys-D-Ala-D-Ala)-di-trans,octa-cis-undecaprenyl diphosphate = [GlcNAc-(1-&gt;4)-Mur2Ac(oyl-L-Ala-gamma-D-Glu-L-Lys-D-Ala-D-Ala)](n+1)-di-trans,octa-cis-undecaprenyl diphosphate + di-trans,octa-cis-undecaprenyl diphosphate + H(+)</text>
        <dbReference type="Rhea" id="RHEA:23708"/>
        <dbReference type="Rhea" id="RHEA-COMP:9602"/>
        <dbReference type="Rhea" id="RHEA-COMP:9603"/>
        <dbReference type="ChEBI" id="CHEBI:15378"/>
        <dbReference type="ChEBI" id="CHEBI:58405"/>
        <dbReference type="ChEBI" id="CHEBI:60033"/>
        <dbReference type="ChEBI" id="CHEBI:78435"/>
        <dbReference type="EC" id="2.4.99.28"/>
    </reaction>
</comment>
<dbReference type="EMBL" id="JAAZNL010000004">
    <property type="protein sequence ID" value="NMB69679.1"/>
    <property type="molecule type" value="Genomic_DNA"/>
</dbReference>
<dbReference type="GO" id="GO:0030288">
    <property type="term" value="C:outer membrane-bounded periplasmic space"/>
    <property type="evidence" value="ECO:0007669"/>
    <property type="project" value="TreeGrafter"/>
</dbReference>
<evidence type="ECO:0000256" key="2">
    <source>
        <dbReference type="ARBA" id="ARBA00007090"/>
    </source>
</evidence>
<evidence type="ECO:0000256" key="11">
    <source>
        <dbReference type="ARBA" id="ARBA00022984"/>
    </source>
</evidence>
<evidence type="ECO:0000313" key="22">
    <source>
        <dbReference type="Proteomes" id="UP000526033"/>
    </source>
</evidence>
<dbReference type="InterPro" id="IPR001460">
    <property type="entry name" value="PCN-bd_Tpept"/>
</dbReference>
<organism evidence="21 22">
    <name type="scientific">candidate division WWE3 bacterium</name>
    <dbReference type="NCBI Taxonomy" id="2053526"/>
    <lineage>
        <taxon>Bacteria</taxon>
        <taxon>Katanobacteria</taxon>
    </lineage>
</organism>
<dbReference type="FunFam" id="1.10.3810.10:FF:000001">
    <property type="entry name" value="Penicillin-binding protein 1A"/>
    <property type="match status" value="1"/>
</dbReference>
<comment type="similarity">
    <text evidence="2">In the C-terminal section; belongs to the transpeptidase family.</text>
</comment>
<evidence type="ECO:0000256" key="4">
    <source>
        <dbReference type="ARBA" id="ARBA00022475"/>
    </source>
</evidence>
<evidence type="ECO:0000256" key="7">
    <source>
        <dbReference type="ARBA" id="ARBA00022676"/>
    </source>
</evidence>
<keyword evidence="14" id="KW-0961">Cell wall biogenesis/degradation</keyword>
<sequence>MLKMFLAITASIGTVIINLVRTTLYILKTAQKNLECSAQKYIKPVVLRFVSKVKHFKRKTKKTKIKESSRLELPFMLKGFGIGFLACFLFVFVPYSIYSWFKLLPSPEGLAKAVPPLPTQILDSKGRLLFEVYQDKKSEPVKLDQVPDHFKNALIAVEDSKFYSHPGVDLKGLIRAAYQSIAKDNLQGGSTITQQLVKNVLLSPERTVSRKLKEGVLSILAERIYTKDQILEMYINNIPFGGVAIGAQAAADKYFGKDISELDIAESAMLAGLPGAPTSYSPILDLESAKKRQLYVLQRMVDQGYLTQEQMDTENNKTLHFYDQGIYIRAPHFVSYVIEQLKDKYGERMLYKGGLKIYTSLDLDLQDQVDQILEEEISKNGKKLYISNGAALVIDVENSSILAYQGSVDYFKDSWGSFDVVRAPRQPGSSIKPVTYSLALSNGFTAASIINDGPVRYTTKGSAPYSPVNYDGRFHGNVSLRQALANSYNIPAVKIAAVLGADKVKEQGRKLGLRSWEGIDNYGLSITLGGVEVSLLELTNVYATFARGGVAKELNSIVRIEQSDGQVLFASKETSGERVLTPEVSYILSHILSDNNARQPAFGVNNNLSIPGYTVAVKTGTTDNKRDNWTLGYTPSFAVGVWVGNNNNTVMNQTLASGLSGAAPIWNKITTYMLKNTAYNRQDFLMPDGIYVMVDKNCNGKSEVFVKSQKYPLSLCQPIDNNKAKNEKKRAETPKTIDRSDF</sequence>
<dbReference type="NCBIfam" id="TIGR02074">
    <property type="entry name" value="PBP_1a_fam"/>
    <property type="match status" value="1"/>
</dbReference>
<evidence type="ECO:0000259" key="20">
    <source>
        <dbReference type="Pfam" id="PF00912"/>
    </source>
</evidence>
<feature type="transmembrane region" description="Helical" evidence="18">
    <location>
        <begin position="6"/>
        <end position="27"/>
    </location>
</feature>
<dbReference type="AlphaFoldDB" id="A0A7X9HG96"/>
<dbReference type="GO" id="GO:0005886">
    <property type="term" value="C:plasma membrane"/>
    <property type="evidence" value="ECO:0007669"/>
    <property type="project" value="UniProtKB-SubCell"/>
</dbReference>
<dbReference type="InterPro" id="IPR012338">
    <property type="entry name" value="Beta-lactam/transpept-like"/>
</dbReference>
<dbReference type="Pfam" id="PF00912">
    <property type="entry name" value="Transgly"/>
    <property type="match status" value="1"/>
</dbReference>
<name>A0A7X9HG96_UNCKA</name>
<evidence type="ECO:0000259" key="19">
    <source>
        <dbReference type="Pfam" id="PF00905"/>
    </source>
</evidence>
<dbReference type="GO" id="GO:0009252">
    <property type="term" value="P:peptidoglycan biosynthetic process"/>
    <property type="evidence" value="ECO:0007669"/>
    <property type="project" value="UniProtKB-KW"/>
</dbReference>
<dbReference type="InterPro" id="IPR036950">
    <property type="entry name" value="PBP_transglycosylase"/>
</dbReference>
<dbReference type="Pfam" id="PF00905">
    <property type="entry name" value="Transpeptidase"/>
    <property type="match status" value="1"/>
</dbReference>
<keyword evidence="7" id="KW-0328">Glycosyltransferase</keyword>
<comment type="subcellular location">
    <subcellularLocation>
        <location evidence="1">Cell membrane</location>
    </subcellularLocation>
</comment>
<dbReference type="GO" id="GO:0008955">
    <property type="term" value="F:peptidoglycan glycosyltransferase activity"/>
    <property type="evidence" value="ECO:0007669"/>
    <property type="project" value="UniProtKB-EC"/>
</dbReference>
<evidence type="ECO:0000256" key="5">
    <source>
        <dbReference type="ARBA" id="ARBA00022645"/>
    </source>
</evidence>
<comment type="catalytic activity">
    <reaction evidence="15">
        <text>Preferential cleavage: (Ac)2-L-Lys-D-Ala-|-D-Ala. Also transpeptidation of peptidyl-alanyl moieties that are N-acyl substituents of D-alanine.</text>
        <dbReference type="EC" id="3.4.16.4"/>
    </reaction>
</comment>
<evidence type="ECO:0000256" key="16">
    <source>
        <dbReference type="ARBA" id="ARBA00049902"/>
    </source>
</evidence>
<keyword evidence="18" id="KW-0812">Transmembrane</keyword>
<keyword evidence="4" id="KW-1003">Cell membrane</keyword>
<dbReference type="SUPFAM" id="SSF53955">
    <property type="entry name" value="Lysozyme-like"/>
    <property type="match status" value="1"/>
</dbReference>
<evidence type="ECO:0000313" key="21">
    <source>
        <dbReference type="EMBL" id="NMB69679.1"/>
    </source>
</evidence>
<keyword evidence="8" id="KW-0808">Transferase</keyword>
<evidence type="ECO:0000256" key="1">
    <source>
        <dbReference type="ARBA" id="ARBA00004236"/>
    </source>
</evidence>
<feature type="transmembrane region" description="Helical" evidence="18">
    <location>
        <begin position="75"/>
        <end position="98"/>
    </location>
</feature>
<evidence type="ECO:0000256" key="15">
    <source>
        <dbReference type="ARBA" id="ARBA00034000"/>
    </source>
</evidence>
<keyword evidence="10" id="KW-0133">Cell shape</keyword>
<evidence type="ECO:0000256" key="18">
    <source>
        <dbReference type="SAM" id="Phobius"/>
    </source>
</evidence>
<evidence type="ECO:0000256" key="8">
    <source>
        <dbReference type="ARBA" id="ARBA00022679"/>
    </source>
</evidence>
<dbReference type="InterPro" id="IPR001264">
    <property type="entry name" value="Glyco_trans_51"/>
</dbReference>
<dbReference type="PANTHER" id="PTHR32282:SF11">
    <property type="entry name" value="PENICILLIN-BINDING PROTEIN 1B"/>
    <property type="match status" value="1"/>
</dbReference>
<feature type="domain" description="Glycosyl transferase family 51" evidence="20">
    <location>
        <begin position="127"/>
        <end position="300"/>
    </location>
</feature>
<dbReference type="InterPro" id="IPR023346">
    <property type="entry name" value="Lysozyme-like_dom_sf"/>
</dbReference>
<proteinExistence type="inferred from homology"/>
<feature type="domain" description="Penicillin-binding protein transpeptidase" evidence="19">
    <location>
        <begin position="389"/>
        <end position="669"/>
    </location>
</feature>
<evidence type="ECO:0000256" key="13">
    <source>
        <dbReference type="ARBA" id="ARBA00023268"/>
    </source>
</evidence>
<feature type="region of interest" description="Disordered" evidence="17">
    <location>
        <begin position="722"/>
        <end position="742"/>
    </location>
</feature>
<dbReference type="Gene3D" id="3.40.710.10">
    <property type="entry name" value="DD-peptidase/beta-lactamase superfamily"/>
    <property type="match status" value="1"/>
</dbReference>
<accession>A0A7X9HG96</accession>
<dbReference type="SUPFAM" id="SSF56601">
    <property type="entry name" value="beta-lactamase/transpeptidase-like"/>
    <property type="match status" value="1"/>
</dbReference>
<comment type="similarity">
    <text evidence="3">In the N-terminal section; belongs to the glycosyltransferase 51 family.</text>
</comment>
<evidence type="ECO:0000256" key="17">
    <source>
        <dbReference type="SAM" id="MobiDB-lite"/>
    </source>
</evidence>
<dbReference type="GO" id="GO:0009002">
    <property type="term" value="F:serine-type D-Ala-D-Ala carboxypeptidase activity"/>
    <property type="evidence" value="ECO:0007669"/>
    <property type="project" value="UniProtKB-EC"/>
</dbReference>
<dbReference type="GO" id="GO:0008360">
    <property type="term" value="P:regulation of cell shape"/>
    <property type="evidence" value="ECO:0007669"/>
    <property type="project" value="UniProtKB-KW"/>
</dbReference>
<dbReference type="GO" id="GO:0006508">
    <property type="term" value="P:proteolysis"/>
    <property type="evidence" value="ECO:0007669"/>
    <property type="project" value="UniProtKB-KW"/>
</dbReference>
<protein>
    <submittedName>
        <fullName evidence="21">PBP1A family penicillin-binding protein</fullName>
    </submittedName>
</protein>
<evidence type="ECO:0000256" key="9">
    <source>
        <dbReference type="ARBA" id="ARBA00022801"/>
    </source>
</evidence>
<keyword evidence="9" id="KW-0378">Hydrolase</keyword>
<keyword evidence="18" id="KW-1133">Transmembrane helix</keyword>